<organism evidence="6 7">
    <name type="scientific">Nocardia xishanensis</name>
    <dbReference type="NCBI Taxonomy" id="238964"/>
    <lineage>
        <taxon>Bacteria</taxon>
        <taxon>Bacillati</taxon>
        <taxon>Actinomycetota</taxon>
        <taxon>Actinomycetes</taxon>
        <taxon>Mycobacteriales</taxon>
        <taxon>Nocardiaceae</taxon>
        <taxon>Nocardia</taxon>
    </lineage>
</organism>
<dbReference type="InterPro" id="IPR036271">
    <property type="entry name" value="Tet_transcr_reg_TetR-rel_C_sf"/>
</dbReference>
<feature type="domain" description="HTH tetR-type" evidence="5">
    <location>
        <begin position="8"/>
        <end position="68"/>
    </location>
</feature>
<proteinExistence type="predicted"/>
<dbReference type="InterPro" id="IPR050109">
    <property type="entry name" value="HTH-type_TetR-like_transc_reg"/>
</dbReference>
<keyword evidence="7" id="KW-1185">Reference proteome</keyword>
<protein>
    <submittedName>
        <fullName evidence="6">TetR/AcrR family transcriptional regulator</fullName>
    </submittedName>
</protein>
<dbReference type="InterPro" id="IPR009057">
    <property type="entry name" value="Homeodomain-like_sf"/>
</dbReference>
<dbReference type="SUPFAM" id="SSF48498">
    <property type="entry name" value="Tetracyclin repressor-like, C-terminal domain"/>
    <property type="match status" value="1"/>
</dbReference>
<dbReference type="PANTHER" id="PTHR30055">
    <property type="entry name" value="HTH-TYPE TRANSCRIPTIONAL REGULATOR RUTR"/>
    <property type="match status" value="1"/>
</dbReference>
<dbReference type="PANTHER" id="PTHR30055:SF234">
    <property type="entry name" value="HTH-TYPE TRANSCRIPTIONAL REGULATOR BETI"/>
    <property type="match status" value="1"/>
</dbReference>
<evidence type="ECO:0000313" key="7">
    <source>
        <dbReference type="Proteomes" id="UP001611415"/>
    </source>
</evidence>
<evidence type="ECO:0000259" key="5">
    <source>
        <dbReference type="PROSITE" id="PS50977"/>
    </source>
</evidence>
<sequence length="201" mass="21783">MPRLVDHEQRRREITDAARRVIARGGLESATFQSVAAEAGISVRLVQYYFGTKKDFLRATHLAVSADAGARFAQRFAALGEAAEPREVIYAMLEELLPMNDERRRDTVVLGAFQAAGLAGSGLSMEETLGGTRWLVSAVADQLRRTGDSADAERDATLIVLAAAALTQSMVAGVHTNETATELLDHLLRRIPGPDATRHSK</sequence>
<dbReference type="InterPro" id="IPR001647">
    <property type="entry name" value="HTH_TetR"/>
</dbReference>
<keyword evidence="1" id="KW-0805">Transcription regulation</keyword>
<evidence type="ECO:0000256" key="3">
    <source>
        <dbReference type="ARBA" id="ARBA00023163"/>
    </source>
</evidence>
<keyword evidence="2 4" id="KW-0238">DNA-binding</keyword>
<evidence type="ECO:0000256" key="2">
    <source>
        <dbReference type="ARBA" id="ARBA00023125"/>
    </source>
</evidence>
<keyword evidence="3" id="KW-0804">Transcription</keyword>
<name>A0ABW7X050_9NOCA</name>
<evidence type="ECO:0000313" key="6">
    <source>
        <dbReference type="EMBL" id="MFI2474450.1"/>
    </source>
</evidence>
<accession>A0ABW7X050</accession>
<dbReference type="Proteomes" id="UP001611415">
    <property type="component" value="Unassembled WGS sequence"/>
</dbReference>
<dbReference type="Pfam" id="PF00440">
    <property type="entry name" value="TetR_N"/>
    <property type="match status" value="1"/>
</dbReference>
<dbReference type="PROSITE" id="PS50977">
    <property type="entry name" value="HTH_TETR_2"/>
    <property type="match status" value="1"/>
</dbReference>
<feature type="DNA-binding region" description="H-T-H motif" evidence="4">
    <location>
        <begin position="31"/>
        <end position="50"/>
    </location>
</feature>
<dbReference type="RefSeq" id="WP_357404999.1">
    <property type="nucleotide sequence ID" value="NZ_JBEYCD010000006.1"/>
</dbReference>
<comment type="caution">
    <text evidence="6">The sequence shown here is derived from an EMBL/GenBank/DDBJ whole genome shotgun (WGS) entry which is preliminary data.</text>
</comment>
<reference evidence="6 7" key="1">
    <citation type="submission" date="2024-10" db="EMBL/GenBank/DDBJ databases">
        <title>The Natural Products Discovery Center: Release of the First 8490 Sequenced Strains for Exploring Actinobacteria Biosynthetic Diversity.</title>
        <authorList>
            <person name="Kalkreuter E."/>
            <person name="Kautsar S.A."/>
            <person name="Yang D."/>
            <person name="Bader C.D."/>
            <person name="Teijaro C.N."/>
            <person name="Fluegel L."/>
            <person name="Davis C.M."/>
            <person name="Simpson J.R."/>
            <person name="Lauterbach L."/>
            <person name="Steele A.D."/>
            <person name="Gui C."/>
            <person name="Meng S."/>
            <person name="Li G."/>
            <person name="Viehrig K."/>
            <person name="Ye F."/>
            <person name="Su P."/>
            <person name="Kiefer A.F."/>
            <person name="Nichols A."/>
            <person name="Cepeda A.J."/>
            <person name="Yan W."/>
            <person name="Fan B."/>
            <person name="Jiang Y."/>
            <person name="Adhikari A."/>
            <person name="Zheng C.-J."/>
            <person name="Schuster L."/>
            <person name="Cowan T.M."/>
            <person name="Smanski M.J."/>
            <person name="Chevrette M.G."/>
            <person name="De Carvalho L.P.S."/>
            <person name="Shen B."/>
        </authorList>
    </citation>
    <scope>NUCLEOTIDE SEQUENCE [LARGE SCALE GENOMIC DNA]</scope>
    <source>
        <strain evidence="6 7">NPDC019275</strain>
    </source>
</reference>
<evidence type="ECO:0000256" key="1">
    <source>
        <dbReference type="ARBA" id="ARBA00023015"/>
    </source>
</evidence>
<dbReference type="Gene3D" id="1.10.357.10">
    <property type="entry name" value="Tetracycline Repressor, domain 2"/>
    <property type="match status" value="1"/>
</dbReference>
<dbReference type="EMBL" id="JBIRYO010000007">
    <property type="protein sequence ID" value="MFI2474450.1"/>
    <property type="molecule type" value="Genomic_DNA"/>
</dbReference>
<dbReference type="SUPFAM" id="SSF46689">
    <property type="entry name" value="Homeodomain-like"/>
    <property type="match status" value="1"/>
</dbReference>
<evidence type="ECO:0000256" key="4">
    <source>
        <dbReference type="PROSITE-ProRule" id="PRU00335"/>
    </source>
</evidence>
<gene>
    <name evidence="6" type="ORF">ACH49W_13830</name>
</gene>